<dbReference type="Proteomes" id="UP000023152">
    <property type="component" value="Unassembled WGS sequence"/>
</dbReference>
<evidence type="ECO:0000256" key="1">
    <source>
        <dbReference type="SAM" id="MobiDB-lite"/>
    </source>
</evidence>
<protein>
    <submittedName>
        <fullName evidence="2">Amidohydrolase 2</fullName>
    </submittedName>
</protein>
<feature type="compositionally biased region" description="Polar residues" evidence="1">
    <location>
        <begin position="201"/>
        <end position="212"/>
    </location>
</feature>
<dbReference type="GO" id="GO:0016787">
    <property type="term" value="F:hydrolase activity"/>
    <property type="evidence" value="ECO:0007669"/>
    <property type="project" value="UniProtKB-KW"/>
</dbReference>
<feature type="region of interest" description="Disordered" evidence="1">
    <location>
        <begin position="189"/>
        <end position="212"/>
    </location>
</feature>
<dbReference type="AlphaFoldDB" id="X6N6M5"/>
<dbReference type="InterPro" id="IPR032466">
    <property type="entry name" value="Metal_Hydrolase"/>
</dbReference>
<proteinExistence type="predicted"/>
<sequence>MDIRIFHMHVIFLIYFGSDYTFQENGNPLRLQRALDKGVKVIMAHCASEGEDEDLDSNTHAQVSSVDLFMRLMDNPKYDGLLFGDISALTSFRRVGALVKVLKRTDIHHRLIHGSDYPVINNLITPAQSAALTEIFGYNPLLADFVLKRILSLTDAVTNTKYVFNPIIFQQVDILKDIEIETLSASKEEPGLHNATESKESSLLQPSTTKTT</sequence>
<reference evidence="2 3" key="1">
    <citation type="journal article" date="2013" name="Curr. Biol.">
        <title>The Genome of the Foraminiferan Reticulomyxa filosa.</title>
        <authorList>
            <person name="Glockner G."/>
            <person name="Hulsmann N."/>
            <person name="Schleicher M."/>
            <person name="Noegel A.A."/>
            <person name="Eichinger L."/>
            <person name="Gallinger C."/>
            <person name="Pawlowski J."/>
            <person name="Sierra R."/>
            <person name="Euteneuer U."/>
            <person name="Pillet L."/>
            <person name="Moustafa A."/>
            <person name="Platzer M."/>
            <person name="Groth M."/>
            <person name="Szafranski K."/>
            <person name="Schliwa M."/>
        </authorList>
    </citation>
    <scope>NUCLEOTIDE SEQUENCE [LARGE SCALE GENOMIC DNA]</scope>
</reference>
<dbReference type="SUPFAM" id="SSF51556">
    <property type="entry name" value="Metallo-dependent hydrolases"/>
    <property type="match status" value="1"/>
</dbReference>
<accession>X6N6M5</accession>
<evidence type="ECO:0000313" key="3">
    <source>
        <dbReference type="Proteomes" id="UP000023152"/>
    </source>
</evidence>
<comment type="caution">
    <text evidence="2">The sequence shown here is derived from an EMBL/GenBank/DDBJ whole genome shotgun (WGS) entry which is preliminary data.</text>
</comment>
<keyword evidence="2" id="KW-0378">Hydrolase</keyword>
<evidence type="ECO:0000313" key="2">
    <source>
        <dbReference type="EMBL" id="ETO21910.1"/>
    </source>
</evidence>
<dbReference type="Gene3D" id="3.20.20.140">
    <property type="entry name" value="Metal-dependent hydrolases"/>
    <property type="match status" value="1"/>
</dbReference>
<name>X6N6M5_RETFI</name>
<keyword evidence="3" id="KW-1185">Reference proteome</keyword>
<dbReference type="OrthoDB" id="17128at2759"/>
<dbReference type="EMBL" id="ASPP01011195">
    <property type="protein sequence ID" value="ETO21910.1"/>
    <property type="molecule type" value="Genomic_DNA"/>
</dbReference>
<feature type="compositionally biased region" description="Basic and acidic residues" evidence="1">
    <location>
        <begin position="189"/>
        <end position="200"/>
    </location>
</feature>
<gene>
    <name evidence="2" type="ORF">RFI_15294</name>
</gene>
<organism evidence="2 3">
    <name type="scientific">Reticulomyxa filosa</name>
    <dbReference type="NCBI Taxonomy" id="46433"/>
    <lineage>
        <taxon>Eukaryota</taxon>
        <taxon>Sar</taxon>
        <taxon>Rhizaria</taxon>
        <taxon>Retaria</taxon>
        <taxon>Foraminifera</taxon>
        <taxon>Monothalamids</taxon>
        <taxon>Reticulomyxidae</taxon>
        <taxon>Reticulomyxa</taxon>
    </lineage>
</organism>